<dbReference type="Proteomes" id="UP000322362">
    <property type="component" value="Unassembled WGS sequence"/>
</dbReference>
<dbReference type="InterPro" id="IPR000683">
    <property type="entry name" value="Gfo/Idh/MocA-like_OxRdtase_N"/>
</dbReference>
<proteinExistence type="predicted"/>
<dbReference type="SUPFAM" id="SSF51735">
    <property type="entry name" value="NAD(P)-binding Rossmann-fold domains"/>
    <property type="match status" value="1"/>
</dbReference>
<feature type="domain" description="GFO/IDH/MocA-like oxidoreductase" evidence="2">
    <location>
        <begin position="168"/>
        <end position="300"/>
    </location>
</feature>
<dbReference type="EMBL" id="VTAV01000004">
    <property type="protein sequence ID" value="TYR36642.1"/>
    <property type="molecule type" value="Genomic_DNA"/>
</dbReference>
<feature type="domain" description="Gfo/Idh/MocA-like oxidoreductase N-terminal" evidence="1">
    <location>
        <begin position="41"/>
        <end position="160"/>
    </location>
</feature>
<comment type="caution">
    <text evidence="3">The sequence shown here is derived from an EMBL/GenBank/DDBJ whole genome shotgun (WGS) entry which is preliminary data.</text>
</comment>
<keyword evidence="4" id="KW-1185">Reference proteome</keyword>
<evidence type="ECO:0000259" key="1">
    <source>
        <dbReference type="Pfam" id="PF01408"/>
    </source>
</evidence>
<dbReference type="RefSeq" id="WP_148918894.1">
    <property type="nucleotide sequence ID" value="NZ_VTAV01000004.1"/>
</dbReference>
<dbReference type="InterPro" id="IPR036291">
    <property type="entry name" value="NAD(P)-bd_dom_sf"/>
</dbReference>
<reference evidence="3 4" key="1">
    <citation type="submission" date="2019-08" db="EMBL/GenBank/DDBJ databases">
        <title>Phlebobacter frassis gen. nov. sp. nov., a new member of family Sphingobacteriaceae isolated from sand fly rearing media.</title>
        <authorList>
            <person name="Kakumanu M.L."/>
            <person name="Marayati B.F."/>
            <person name="Wada-Katsumata A."/>
            <person name="Wasserberg G."/>
            <person name="Schal C."/>
            <person name="Apperson C.S."/>
            <person name="Ponnusamy L."/>
        </authorList>
    </citation>
    <scope>NUCLEOTIDE SEQUENCE [LARGE SCALE GENOMIC DNA]</scope>
    <source>
        <strain evidence="3 4">SSI9</strain>
    </source>
</reference>
<evidence type="ECO:0000259" key="2">
    <source>
        <dbReference type="Pfam" id="PF22725"/>
    </source>
</evidence>
<dbReference type="PANTHER" id="PTHR43818:SF12">
    <property type="entry name" value="NADH-DEPENDENT DEHYDROGENASE-RELATED"/>
    <property type="match status" value="1"/>
</dbReference>
<dbReference type="Pfam" id="PF22725">
    <property type="entry name" value="GFO_IDH_MocA_C3"/>
    <property type="match status" value="1"/>
</dbReference>
<dbReference type="Pfam" id="PF01408">
    <property type="entry name" value="GFO_IDH_MocA"/>
    <property type="match status" value="1"/>
</dbReference>
<name>A0A5D4H8Q5_9SPHI</name>
<dbReference type="GO" id="GO:0000166">
    <property type="term" value="F:nucleotide binding"/>
    <property type="evidence" value="ECO:0007669"/>
    <property type="project" value="InterPro"/>
</dbReference>
<dbReference type="InterPro" id="IPR055170">
    <property type="entry name" value="GFO_IDH_MocA-like_dom"/>
</dbReference>
<dbReference type="InterPro" id="IPR050463">
    <property type="entry name" value="Gfo/Idh/MocA_oxidrdct_glycsds"/>
</dbReference>
<organism evidence="3 4">
    <name type="scientific">Sphingobacterium phlebotomi</name>
    <dbReference type="NCBI Taxonomy" id="2605433"/>
    <lineage>
        <taxon>Bacteria</taxon>
        <taxon>Pseudomonadati</taxon>
        <taxon>Bacteroidota</taxon>
        <taxon>Sphingobacteriia</taxon>
        <taxon>Sphingobacteriales</taxon>
        <taxon>Sphingobacteriaceae</taxon>
        <taxon>Sphingobacterium</taxon>
    </lineage>
</organism>
<evidence type="ECO:0000313" key="3">
    <source>
        <dbReference type="EMBL" id="TYR36642.1"/>
    </source>
</evidence>
<gene>
    <name evidence="3" type="ORF">FXV77_09065</name>
</gene>
<dbReference type="AlphaFoldDB" id="A0A5D4H8Q5"/>
<evidence type="ECO:0000313" key="4">
    <source>
        <dbReference type="Proteomes" id="UP000322362"/>
    </source>
</evidence>
<dbReference type="Gene3D" id="3.40.50.720">
    <property type="entry name" value="NAD(P)-binding Rossmann-like Domain"/>
    <property type="match status" value="1"/>
</dbReference>
<accession>A0A5D4H8Q5</accession>
<dbReference type="SUPFAM" id="SSF55347">
    <property type="entry name" value="Glyceraldehyde-3-phosphate dehydrogenase-like, C-terminal domain"/>
    <property type="match status" value="1"/>
</dbReference>
<dbReference type="PANTHER" id="PTHR43818">
    <property type="entry name" value="BCDNA.GH03377"/>
    <property type="match status" value="1"/>
</dbReference>
<dbReference type="Gene3D" id="3.30.360.10">
    <property type="entry name" value="Dihydrodipicolinate Reductase, domain 2"/>
    <property type="match status" value="1"/>
</dbReference>
<sequence>MSDKLISRRKFVSNSVLTLGGLMVAKAPLLGKTISTENIVQVGVIGTGKRGLGLINTINKVSGLKVVACCDIIPDNLNAAMAKADPKAKAYIDYEQLLADKNVDAVVIATPLYLHYAMAVAALSVNKHVYVEKSMAFSITQSLDLVKRVRDSKLVFQVGFQYRNFELYHKVKKVINEGWIGDTYSFECQYNRNSDWRYPVKDPKLEKVINWRMYKDMCGGPLSELCAHQIDAVNFMTDCHPIKVIGLGGIDYWKDGRETHDNIRTVYEYEKGIKATYTSVLSNAFNGYQIRILGNKATIEIERDKAYIYPEGTKRTLGTVDGVTGATILNATQGEKTEIPYLASGGKMVEPTISAFIDFRDCIISGNMPASNVETGRVSAIAICMGLDAIETEKTQYWKPEYVV</sequence>
<protein>
    <submittedName>
        <fullName evidence="3">Gfo/Idh/MocA family oxidoreductase</fullName>
    </submittedName>
</protein>